<reference evidence="3" key="1">
    <citation type="journal article" date="2019" name="Int. J. Syst. Evol. Microbiol.">
        <title>The Global Catalogue of Microorganisms (GCM) 10K type strain sequencing project: providing services to taxonomists for standard genome sequencing and annotation.</title>
        <authorList>
            <consortium name="The Broad Institute Genomics Platform"/>
            <consortium name="The Broad Institute Genome Sequencing Center for Infectious Disease"/>
            <person name="Wu L."/>
            <person name="Ma J."/>
        </authorList>
    </citation>
    <scope>NUCLEOTIDE SEQUENCE [LARGE SCALE GENOMIC DNA]</scope>
    <source>
        <strain evidence="3">XZYJT-10</strain>
    </source>
</reference>
<evidence type="ECO:0000313" key="3">
    <source>
        <dbReference type="Proteomes" id="UP001596548"/>
    </source>
</evidence>
<keyword evidence="3" id="KW-1185">Reference proteome</keyword>
<organism evidence="2 3">
    <name type="scientific">Paractinoplanes rhizophilus</name>
    <dbReference type="NCBI Taxonomy" id="1416877"/>
    <lineage>
        <taxon>Bacteria</taxon>
        <taxon>Bacillati</taxon>
        <taxon>Actinomycetota</taxon>
        <taxon>Actinomycetes</taxon>
        <taxon>Micromonosporales</taxon>
        <taxon>Micromonosporaceae</taxon>
        <taxon>Paractinoplanes</taxon>
    </lineage>
</organism>
<feature type="region of interest" description="Disordered" evidence="1">
    <location>
        <begin position="107"/>
        <end position="131"/>
    </location>
</feature>
<evidence type="ECO:0000256" key="1">
    <source>
        <dbReference type="SAM" id="MobiDB-lite"/>
    </source>
</evidence>
<evidence type="ECO:0000313" key="2">
    <source>
        <dbReference type="EMBL" id="MFC7276239.1"/>
    </source>
</evidence>
<sequence length="131" mass="14753">MSSVPEPPKGTRPWARRRWEAFWRSDAAKLVDLDADLNRLHRWIQQVDQYDAVIEELGTNWTVSGSMGGEVMNPLVRVMGQLETQLARTETEFGMTPLGRKRLAMKVEGEQEAADPMDELAQRRAGKAASA</sequence>
<protein>
    <submittedName>
        <fullName evidence="2">P27 family phage terminase small subunit</fullName>
    </submittedName>
</protein>
<comment type="caution">
    <text evidence="2">The sequence shown here is derived from an EMBL/GenBank/DDBJ whole genome shotgun (WGS) entry which is preliminary data.</text>
</comment>
<dbReference type="EMBL" id="JBHTBJ010000013">
    <property type="protein sequence ID" value="MFC7276239.1"/>
    <property type="molecule type" value="Genomic_DNA"/>
</dbReference>
<name>A0ABW2HX94_9ACTN</name>
<dbReference type="InterPro" id="IPR006448">
    <property type="entry name" value="Phage_term_ssu_P27"/>
</dbReference>
<accession>A0ABW2HX94</accession>
<gene>
    <name evidence="2" type="ORF">ACFQS1_19780</name>
</gene>
<dbReference type="RefSeq" id="WP_378970292.1">
    <property type="nucleotide sequence ID" value="NZ_JBHTBJ010000013.1"/>
</dbReference>
<proteinExistence type="predicted"/>
<dbReference type="Pfam" id="PF05119">
    <property type="entry name" value="Terminase_4"/>
    <property type="match status" value="1"/>
</dbReference>
<dbReference type="Proteomes" id="UP001596548">
    <property type="component" value="Unassembled WGS sequence"/>
</dbReference>